<dbReference type="GeneID" id="24438492"/>
<gene>
    <name evidence="1" type="ORF">TTHERM_000338199</name>
</gene>
<protein>
    <recommendedName>
        <fullName evidence="3">GRAM domain-containing protein</fullName>
    </recommendedName>
</protein>
<keyword evidence="2" id="KW-1185">Reference proteome</keyword>
<proteinExistence type="predicted"/>
<name>W7XJC3_TETTS</name>
<dbReference type="AlphaFoldDB" id="W7XJC3"/>
<dbReference type="KEGG" id="tet:TTHERM_000338199"/>
<evidence type="ECO:0008006" key="3">
    <source>
        <dbReference type="Google" id="ProtNLM"/>
    </source>
</evidence>
<accession>W7XJC3</accession>
<dbReference type="RefSeq" id="XP_012653433.1">
    <property type="nucleotide sequence ID" value="XM_012797979.1"/>
</dbReference>
<reference evidence="2" key="1">
    <citation type="journal article" date="2006" name="PLoS Biol.">
        <title>Macronuclear genome sequence of the ciliate Tetrahymena thermophila, a model eukaryote.</title>
        <authorList>
            <person name="Eisen J.A."/>
            <person name="Coyne R.S."/>
            <person name="Wu M."/>
            <person name="Wu D."/>
            <person name="Thiagarajan M."/>
            <person name="Wortman J.R."/>
            <person name="Badger J.H."/>
            <person name="Ren Q."/>
            <person name="Amedeo P."/>
            <person name="Jones K.M."/>
            <person name="Tallon L.J."/>
            <person name="Delcher A.L."/>
            <person name="Salzberg S.L."/>
            <person name="Silva J.C."/>
            <person name="Haas B.J."/>
            <person name="Majoros W.H."/>
            <person name="Farzad M."/>
            <person name="Carlton J.M."/>
            <person name="Smith R.K. Jr."/>
            <person name="Garg J."/>
            <person name="Pearlman R.E."/>
            <person name="Karrer K.M."/>
            <person name="Sun L."/>
            <person name="Manning G."/>
            <person name="Elde N.C."/>
            <person name="Turkewitz A.P."/>
            <person name="Asai D.J."/>
            <person name="Wilkes D.E."/>
            <person name="Wang Y."/>
            <person name="Cai H."/>
            <person name="Collins K."/>
            <person name="Stewart B.A."/>
            <person name="Lee S.R."/>
            <person name="Wilamowska K."/>
            <person name="Weinberg Z."/>
            <person name="Ruzzo W.L."/>
            <person name="Wloga D."/>
            <person name="Gaertig J."/>
            <person name="Frankel J."/>
            <person name="Tsao C.-C."/>
            <person name="Gorovsky M.A."/>
            <person name="Keeling P.J."/>
            <person name="Waller R.F."/>
            <person name="Patron N.J."/>
            <person name="Cherry J.M."/>
            <person name="Stover N.A."/>
            <person name="Krieger C.J."/>
            <person name="del Toro C."/>
            <person name="Ryder H.F."/>
            <person name="Williamson S.C."/>
            <person name="Barbeau R.A."/>
            <person name="Hamilton E.P."/>
            <person name="Orias E."/>
        </authorList>
    </citation>
    <scope>NUCLEOTIDE SEQUENCE [LARGE SCALE GENOMIC DNA]</scope>
    <source>
        <strain evidence="2">SB210</strain>
    </source>
</reference>
<dbReference type="EMBL" id="GG662666">
    <property type="protein sequence ID" value="EWS74034.1"/>
    <property type="molecule type" value="Genomic_DNA"/>
</dbReference>
<dbReference type="Proteomes" id="UP000009168">
    <property type="component" value="Unassembled WGS sequence"/>
</dbReference>
<evidence type="ECO:0000313" key="2">
    <source>
        <dbReference type="Proteomes" id="UP000009168"/>
    </source>
</evidence>
<evidence type="ECO:0000313" key="1">
    <source>
        <dbReference type="EMBL" id="EWS74034.1"/>
    </source>
</evidence>
<organism evidence="1 2">
    <name type="scientific">Tetrahymena thermophila (strain SB210)</name>
    <dbReference type="NCBI Taxonomy" id="312017"/>
    <lineage>
        <taxon>Eukaryota</taxon>
        <taxon>Sar</taxon>
        <taxon>Alveolata</taxon>
        <taxon>Ciliophora</taxon>
        <taxon>Intramacronucleata</taxon>
        <taxon>Oligohymenophorea</taxon>
        <taxon>Hymenostomatida</taxon>
        <taxon>Tetrahymenina</taxon>
        <taxon>Tetrahymenidae</taxon>
        <taxon>Tetrahymena</taxon>
    </lineage>
</organism>
<dbReference type="InParanoid" id="W7XJC3"/>
<sequence length="175" mass="20996">MGCCQTLDPRPPYSYIQQPQLQFQQVKEKRQQIVVEPTFISSTNVAQTKQKDIRLERLLQEQSFVEDYRCDFIINYLVIDNIEQYHSVRGDLYLFDRILYFYCPAQTQVHPYGEFIRYMEKDQIKLIIRQTNDTFRFILKNDQEFMFKVCKQSDLFAITERLVQIAKQLGLVSQL</sequence>